<dbReference type="NCBIfam" id="NF001924">
    <property type="entry name" value="PRK00702.1"/>
    <property type="match status" value="1"/>
</dbReference>
<dbReference type="AlphaFoldDB" id="A0A7S8C7H9"/>
<dbReference type="InterPro" id="IPR020672">
    <property type="entry name" value="Ribose5P_isomerase_typA_subgr"/>
</dbReference>
<dbReference type="Gene3D" id="3.30.70.260">
    <property type="match status" value="1"/>
</dbReference>
<dbReference type="FunFam" id="3.40.50.1360:FF:000001">
    <property type="entry name" value="Ribose-5-phosphate isomerase A"/>
    <property type="match status" value="1"/>
</dbReference>
<comment type="pathway">
    <text evidence="3">Carbohydrate degradation; pentose phosphate pathway; D-ribose 5-phosphate from D-ribulose 5-phosphate (non-oxidative stage): step 1/1.</text>
</comment>
<organism evidence="4 5">
    <name type="scientific">Kaustia mangrovi</name>
    <dbReference type="NCBI Taxonomy" id="2593653"/>
    <lineage>
        <taxon>Bacteria</taxon>
        <taxon>Pseudomonadati</taxon>
        <taxon>Pseudomonadota</taxon>
        <taxon>Alphaproteobacteria</taxon>
        <taxon>Hyphomicrobiales</taxon>
        <taxon>Parvibaculaceae</taxon>
        <taxon>Kaustia</taxon>
    </lineage>
</organism>
<feature type="binding site" evidence="3">
    <location>
        <begin position="86"/>
        <end position="89"/>
    </location>
    <ligand>
        <name>substrate</name>
    </ligand>
</feature>
<evidence type="ECO:0000313" key="4">
    <source>
        <dbReference type="EMBL" id="QPC44843.1"/>
    </source>
</evidence>
<dbReference type="InterPro" id="IPR037171">
    <property type="entry name" value="NagB/RpiA_transferase-like"/>
</dbReference>
<proteinExistence type="inferred from homology"/>
<evidence type="ECO:0000256" key="2">
    <source>
        <dbReference type="ARBA" id="ARBA00023235"/>
    </source>
</evidence>
<dbReference type="SUPFAM" id="SSF100950">
    <property type="entry name" value="NagB/RpiA/CoA transferase-like"/>
    <property type="match status" value="1"/>
</dbReference>
<keyword evidence="5" id="KW-1185">Reference proteome</keyword>
<reference evidence="4 5" key="1">
    <citation type="submission" date="2020-06" db="EMBL/GenBank/DDBJ databases">
        <title>Genome sequence of 2 isolates from Red Sea Mangroves.</title>
        <authorList>
            <person name="Sefrji F."/>
            <person name="Michoud G."/>
            <person name="Merlino G."/>
            <person name="Daffonchio D."/>
        </authorList>
    </citation>
    <scope>NUCLEOTIDE SEQUENCE [LARGE SCALE GENOMIC DNA]</scope>
    <source>
        <strain evidence="4 5">R1DC25</strain>
    </source>
</reference>
<sequence length="235" mass="24528">MRSSQTIELKRAPALAALEHVTPGMRLGLGTGSTAKLFVDALGEKVKAGLDVVCVPTSLATEQQARALGIPLTTLDDTPALDLTVDGADEIDPALRLVKGGGGALLREKIVAGASARMIVIADESKRVDVLGRFPLPIEVVRFGAAATALRIERAAEHFGMEGPVRMRMRQTGDGPLLTDGGNLVYDGQFGEIPDPDAFGEALNAIPGVVEHGLFLGMANLALIGTPGGVEEMTR</sequence>
<feature type="active site" description="Proton acceptor" evidence="3">
    <location>
        <position position="108"/>
    </location>
</feature>
<comment type="catalytic activity">
    <reaction evidence="1 3">
        <text>aldehydo-D-ribose 5-phosphate = D-ribulose 5-phosphate</text>
        <dbReference type="Rhea" id="RHEA:14657"/>
        <dbReference type="ChEBI" id="CHEBI:58121"/>
        <dbReference type="ChEBI" id="CHEBI:58273"/>
        <dbReference type="EC" id="5.3.1.6"/>
    </reaction>
</comment>
<dbReference type="UniPathway" id="UPA00115">
    <property type="reaction ID" value="UER00412"/>
</dbReference>
<dbReference type="RefSeq" id="WP_213162212.1">
    <property type="nucleotide sequence ID" value="NZ_CP058214.1"/>
</dbReference>
<protein>
    <recommendedName>
        <fullName evidence="3">Ribose-5-phosphate isomerase A</fullName>
        <ecNumber evidence="3">5.3.1.6</ecNumber>
    </recommendedName>
    <alternativeName>
        <fullName evidence="3">Phosphoriboisomerase A</fullName>
        <shortName evidence="3">PRI</shortName>
    </alternativeName>
</protein>
<dbReference type="Proteomes" id="UP000593594">
    <property type="component" value="Chromosome"/>
</dbReference>
<dbReference type="InterPro" id="IPR050262">
    <property type="entry name" value="Ribose-5P_isomerase"/>
</dbReference>
<keyword evidence="2 3" id="KW-0413">Isomerase</keyword>
<comment type="subunit">
    <text evidence="3">Homodimer.</text>
</comment>
<evidence type="ECO:0000313" key="5">
    <source>
        <dbReference type="Proteomes" id="UP000593594"/>
    </source>
</evidence>
<dbReference type="SUPFAM" id="SSF75445">
    <property type="entry name" value="D-ribose-5-phosphate isomerase (RpiA), lid domain"/>
    <property type="match status" value="1"/>
</dbReference>
<dbReference type="HAMAP" id="MF_00170">
    <property type="entry name" value="Rib_5P_isom_A"/>
    <property type="match status" value="1"/>
</dbReference>
<dbReference type="PANTHER" id="PTHR43748">
    <property type="entry name" value="RIBOSE-5-PHOSPHATE ISOMERASE 3, CHLOROPLASTIC-RELATED"/>
    <property type="match status" value="1"/>
</dbReference>
<dbReference type="KEGG" id="kmn:HW532_20355"/>
<dbReference type="CDD" id="cd01398">
    <property type="entry name" value="RPI_A"/>
    <property type="match status" value="1"/>
</dbReference>
<dbReference type="NCBIfam" id="TIGR00021">
    <property type="entry name" value="rpiA"/>
    <property type="match status" value="1"/>
</dbReference>
<feature type="binding site" evidence="3">
    <location>
        <begin position="99"/>
        <end position="102"/>
    </location>
    <ligand>
        <name>substrate</name>
    </ligand>
</feature>
<name>A0A7S8C7H9_9HYPH</name>
<dbReference type="GO" id="GO:0009052">
    <property type="term" value="P:pentose-phosphate shunt, non-oxidative branch"/>
    <property type="evidence" value="ECO:0007669"/>
    <property type="project" value="UniProtKB-UniRule"/>
</dbReference>
<accession>A0A7S8C7H9</accession>
<comment type="function">
    <text evidence="3">Catalyzes the reversible conversion of ribose-5-phosphate to ribulose 5-phosphate.</text>
</comment>
<evidence type="ECO:0000256" key="3">
    <source>
        <dbReference type="HAMAP-Rule" id="MF_00170"/>
    </source>
</evidence>
<evidence type="ECO:0000256" key="1">
    <source>
        <dbReference type="ARBA" id="ARBA00001713"/>
    </source>
</evidence>
<feature type="binding site" evidence="3">
    <location>
        <begin position="31"/>
        <end position="34"/>
    </location>
    <ligand>
        <name>substrate</name>
    </ligand>
</feature>
<dbReference type="PANTHER" id="PTHR43748:SF3">
    <property type="entry name" value="RIBOSE-5-PHOSPHATE ISOMERASE 3, CHLOROPLASTIC-RELATED"/>
    <property type="match status" value="1"/>
</dbReference>
<dbReference type="InterPro" id="IPR004788">
    <property type="entry name" value="Ribose5P_isomerase_type_A"/>
</dbReference>
<dbReference type="Gene3D" id="3.40.50.1360">
    <property type="match status" value="1"/>
</dbReference>
<gene>
    <name evidence="3 4" type="primary">rpiA</name>
    <name evidence="4" type="ORF">HW532_20355</name>
</gene>
<dbReference type="EMBL" id="CP058214">
    <property type="protein sequence ID" value="QPC44843.1"/>
    <property type="molecule type" value="Genomic_DNA"/>
</dbReference>
<feature type="binding site" evidence="3">
    <location>
        <position position="126"/>
    </location>
    <ligand>
        <name>substrate</name>
    </ligand>
</feature>
<dbReference type="GO" id="GO:0004751">
    <property type="term" value="F:ribose-5-phosphate isomerase activity"/>
    <property type="evidence" value="ECO:0007669"/>
    <property type="project" value="UniProtKB-UniRule"/>
</dbReference>
<comment type="similarity">
    <text evidence="3">Belongs to the ribose 5-phosphate isomerase family.</text>
</comment>
<dbReference type="EC" id="5.3.1.6" evidence="3"/>
<dbReference type="Pfam" id="PF06026">
    <property type="entry name" value="Rib_5-P_isom_A"/>
    <property type="match status" value="1"/>
</dbReference>